<protein>
    <recommendedName>
        <fullName evidence="4">DUF1700 domain-containing protein</fullName>
    </recommendedName>
</protein>
<evidence type="ECO:0000256" key="1">
    <source>
        <dbReference type="SAM" id="Phobius"/>
    </source>
</evidence>
<evidence type="ECO:0000313" key="3">
    <source>
        <dbReference type="Proteomes" id="UP000605427"/>
    </source>
</evidence>
<dbReference type="EMBL" id="BMDD01000005">
    <property type="protein sequence ID" value="GGH85155.1"/>
    <property type="molecule type" value="Genomic_DNA"/>
</dbReference>
<evidence type="ECO:0008006" key="4">
    <source>
        <dbReference type="Google" id="ProtNLM"/>
    </source>
</evidence>
<organism evidence="2 3">
    <name type="scientific">Saccharibacillus endophyticus</name>
    <dbReference type="NCBI Taxonomy" id="2060666"/>
    <lineage>
        <taxon>Bacteria</taxon>
        <taxon>Bacillati</taxon>
        <taxon>Bacillota</taxon>
        <taxon>Bacilli</taxon>
        <taxon>Bacillales</taxon>
        <taxon>Paenibacillaceae</taxon>
        <taxon>Saccharibacillus</taxon>
    </lineage>
</organism>
<dbReference type="RefSeq" id="WP_172241842.1">
    <property type="nucleotide sequence ID" value="NZ_BMDD01000005.1"/>
</dbReference>
<name>A0ABQ2A519_9BACL</name>
<sequence>MDVLHAYLDSLFAAWPRTAQVLNLKREMSDTMEDKYEELKQDGKSEHEAIGIVISEFGSIDELMDELGILPAAETGEEISISEQQALQYENIVRRSSRLQAIGWLSILFGVAATMVVAALNEHGAFGSWSGGQAYLFALIVLFVFAVPAIGLFIASGSGKERYKMLEGDFELSPCAKSNTEQHMEAFRPVHSRCIVIAACLGTLSPVALLIAGIRGKGQLPYGAAIMLALLGGAIALFAYVGGIQGGFQRLLQLGEYTREKKEENRVINRIAAVVWPIAFVVFFVSGFVYQRWDVNWAIFPITAVLFAAIGGVYGMRRKSKRKA</sequence>
<feature type="transmembrane region" description="Helical" evidence="1">
    <location>
        <begin position="101"/>
        <end position="120"/>
    </location>
</feature>
<feature type="transmembrane region" description="Helical" evidence="1">
    <location>
        <begin position="267"/>
        <end position="289"/>
    </location>
</feature>
<dbReference type="NCBIfam" id="NF038403">
    <property type="entry name" value="perm_prefix_1"/>
    <property type="match status" value="1"/>
</dbReference>
<keyword evidence="1" id="KW-0812">Transmembrane</keyword>
<feature type="transmembrane region" description="Helical" evidence="1">
    <location>
        <begin position="194"/>
        <end position="214"/>
    </location>
</feature>
<feature type="transmembrane region" description="Helical" evidence="1">
    <location>
        <begin position="132"/>
        <end position="155"/>
    </location>
</feature>
<keyword evidence="1" id="KW-0472">Membrane</keyword>
<accession>A0ABQ2A519</accession>
<keyword evidence="1" id="KW-1133">Transmembrane helix</keyword>
<reference evidence="3" key="1">
    <citation type="journal article" date="2019" name="Int. J. Syst. Evol. Microbiol.">
        <title>The Global Catalogue of Microorganisms (GCM) 10K type strain sequencing project: providing services to taxonomists for standard genome sequencing and annotation.</title>
        <authorList>
            <consortium name="The Broad Institute Genomics Platform"/>
            <consortium name="The Broad Institute Genome Sequencing Center for Infectious Disease"/>
            <person name="Wu L."/>
            <person name="Ma J."/>
        </authorList>
    </citation>
    <scope>NUCLEOTIDE SEQUENCE [LARGE SCALE GENOMIC DNA]</scope>
    <source>
        <strain evidence="3">CCM 8702</strain>
    </source>
</reference>
<feature type="transmembrane region" description="Helical" evidence="1">
    <location>
        <begin position="295"/>
        <end position="316"/>
    </location>
</feature>
<comment type="caution">
    <text evidence="2">The sequence shown here is derived from an EMBL/GenBank/DDBJ whole genome shotgun (WGS) entry which is preliminary data.</text>
</comment>
<dbReference type="InterPro" id="IPR047928">
    <property type="entry name" value="Perm_prefix_1"/>
</dbReference>
<keyword evidence="3" id="KW-1185">Reference proteome</keyword>
<evidence type="ECO:0000313" key="2">
    <source>
        <dbReference type="EMBL" id="GGH85155.1"/>
    </source>
</evidence>
<gene>
    <name evidence="2" type="ORF">GCM10007362_41920</name>
</gene>
<dbReference type="Proteomes" id="UP000605427">
    <property type="component" value="Unassembled WGS sequence"/>
</dbReference>
<feature type="transmembrane region" description="Helical" evidence="1">
    <location>
        <begin position="220"/>
        <end position="241"/>
    </location>
</feature>
<proteinExistence type="predicted"/>